<reference evidence="1" key="1">
    <citation type="submission" date="2023-04" db="EMBL/GenBank/DDBJ databases">
        <title>Ambrosiozyma monospora NBRC 10751.</title>
        <authorList>
            <person name="Ichikawa N."/>
            <person name="Sato H."/>
            <person name="Tonouchi N."/>
        </authorList>
    </citation>
    <scope>NUCLEOTIDE SEQUENCE</scope>
    <source>
        <strain evidence="1">NBRC 10751</strain>
    </source>
</reference>
<comment type="caution">
    <text evidence="1">The sequence shown here is derived from an EMBL/GenBank/DDBJ whole genome shotgun (WGS) entry which is preliminary data.</text>
</comment>
<organism evidence="1 2">
    <name type="scientific">Ambrosiozyma monospora</name>
    <name type="common">Yeast</name>
    <name type="synonym">Endomycopsis monosporus</name>
    <dbReference type="NCBI Taxonomy" id="43982"/>
    <lineage>
        <taxon>Eukaryota</taxon>
        <taxon>Fungi</taxon>
        <taxon>Dikarya</taxon>
        <taxon>Ascomycota</taxon>
        <taxon>Saccharomycotina</taxon>
        <taxon>Pichiomycetes</taxon>
        <taxon>Pichiales</taxon>
        <taxon>Pichiaceae</taxon>
        <taxon>Ambrosiozyma</taxon>
    </lineage>
</organism>
<gene>
    <name evidence="1" type="ORF">Amon02_000191900</name>
</gene>
<protein>
    <submittedName>
        <fullName evidence="1">Unnamed protein product</fullName>
    </submittedName>
</protein>
<dbReference type="EMBL" id="BSXS01001032">
    <property type="protein sequence ID" value="GME74841.1"/>
    <property type="molecule type" value="Genomic_DNA"/>
</dbReference>
<dbReference type="Proteomes" id="UP001165064">
    <property type="component" value="Unassembled WGS sequence"/>
</dbReference>
<keyword evidence="2" id="KW-1185">Reference proteome</keyword>
<sequence length="284" mass="32618">MVSQHDLTNSKLLKAISIGPQQFGLVYLHLLSLMQFSFFQPFHLKVATKLTNRSFVLYRLISSQITYLTIGLAYTLVQIAFKIDIYSAYPGKSGFVVFWVFTYLMLSALGGVNENVLLLIQTLMPNIIPVFQFFWMVVNIAPTYYPLEISPGFYKYAYCIPIFNGYEVYRILLFNTWKYASLARNVCVLLSWVVVTNMLLPLTMKFYTKKKNEQSLGKVEEIKRLKKLRKRAKMLSGRATYLITRNTTHVTRKSDNDGTIASNIDINSKNSSTSNSENMVDKKP</sequence>
<accession>A0ACB5SXP1</accession>
<name>A0ACB5SXP1_AMBMO</name>
<proteinExistence type="predicted"/>
<evidence type="ECO:0000313" key="2">
    <source>
        <dbReference type="Proteomes" id="UP001165064"/>
    </source>
</evidence>
<evidence type="ECO:0000313" key="1">
    <source>
        <dbReference type="EMBL" id="GME74841.1"/>
    </source>
</evidence>